<sequence length="520" mass="53761">MAAPVEATAAPFEPFHFDTNPFLNEGGASAIDFQDLFRLLKEDGGAEGLEAAGLDCPQGSDGLADSPASSTGWVASPTPAGAAPVPAAPAASLVPTAVARTAAAPSARQAARNDTKAATDTTKRSREAAQGPKNKQHQLKELEELAAQKKEEMERLLRQNSELKFRHAILQKVVNMRDHQLKVMRGHANGPLGAGLTVPWGGATAAQPQPATASCSDASGTGGGVCGGGTPGTPQDLPASDGCGPSPAGAGAAPAGVTPDGSCGRLDGGGSAAELVRSTGCGQLLAPAAAPLPDAERERFRNLGKGQLIEGWKNYLSDVAVPLLALETDPGDEAAAAALARSAAAAAYLLKFSSLLAPDTLAMAMQTHLETEAPMEPEPGHWLPVVRTLELSAHQEAELRAVWGLYNGIMRAVVAERKGIMAKLATGVHGSTADIVRMMAQLTVSPECEVMQTLQRNMRREKSAHLLLRGYLYAHTLSTLQFVKASVYSYPWLPDATAIVAVVAEHGAGADTADTPAAVP</sequence>
<reference evidence="2" key="1">
    <citation type="journal article" date="2020" name="bioRxiv">
        <title>Comparative genomics of Chlamydomonas.</title>
        <authorList>
            <person name="Craig R.J."/>
            <person name="Hasan A.R."/>
            <person name="Ness R.W."/>
            <person name="Keightley P.D."/>
        </authorList>
    </citation>
    <scope>NUCLEOTIDE SEQUENCE</scope>
    <source>
        <strain evidence="2">SAG 7.73</strain>
    </source>
</reference>
<dbReference type="EMBL" id="JAEHOC010000021">
    <property type="protein sequence ID" value="KAG2432462.1"/>
    <property type="molecule type" value="Genomic_DNA"/>
</dbReference>
<accession>A0A835VX09</accession>
<dbReference type="OrthoDB" id="543535at2759"/>
<evidence type="ECO:0000313" key="2">
    <source>
        <dbReference type="EMBL" id="KAG2432462.1"/>
    </source>
</evidence>
<comment type="caution">
    <text evidence="2">The sequence shown here is derived from an EMBL/GenBank/DDBJ whole genome shotgun (WGS) entry which is preliminary data.</text>
</comment>
<name>A0A835VX09_CHLIN</name>
<organism evidence="2 3">
    <name type="scientific">Chlamydomonas incerta</name>
    <dbReference type="NCBI Taxonomy" id="51695"/>
    <lineage>
        <taxon>Eukaryota</taxon>
        <taxon>Viridiplantae</taxon>
        <taxon>Chlorophyta</taxon>
        <taxon>core chlorophytes</taxon>
        <taxon>Chlorophyceae</taxon>
        <taxon>CS clade</taxon>
        <taxon>Chlamydomonadales</taxon>
        <taxon>Chlamydomonadaceae</taxon>
        <taxon>Chlamydomonas</taxon>
    </lineage>
</organism>
<feature type="compositionally biased region" description="Low complexity" evidence="1">
    <location>
        <begin position="74"/>
        <end position="83"/>
    </location>
</feature>
<evidence type="ECO:0000256" key="1">
    <source>
        <dbReference type="SAM" id="MobiDB-lite"/>
    </source>
</evidence>
<feature type="region of interest" description="Disordered" evidence="1">
    <location>
        <begin position="226"/>
        <end position="256"/>
    </location>
</feature>
<evidence type="ECO:0000313" key="3">
    <source>
        <dbReference type="Proteomes" id="UP000650467"/>
    </source>
</evidence>
<protein>
    <recommendedName>
        <fullName evidence="4">BZIP domain-containing protein</fullName>
    </recommendedName>
</protein>
<feature type="region of interest" description="Disordered" evidence="1">
    <location>
        <begin position="103"/>
        <end position="139"/>
    </location>
</feature>
<feature type="region of interest" description="Disordered" evidence="1">
    <location>
        <begin position="58"/>
        <end position="83"/>
    </location>
</feature>
<proteinExistence type="predicted"/>
<dbReference type="Proteomes" id="UP000650467">
    <property type="component" value="Unassembled WGS sequence"/>
</dbReference>
<gene>
    <name evidence="2" type="ORF">HXX76_008807</name>
</gene>
<feature type="compositionally biased region" description="Low complexity" evidence="1">
    <location>
        <begin position="238"/>
        <end position="256"/>
    </location>
</feature>
<keyword evidence="3" id="KW-1185">Reference proteome</keyword>
<feature type="compositionally biased region" description="Basic and acidic residues" evidence="1">
    <location>
        <begin position="111"/>
        <end position="127"/>
    </location>
</feature>
<dbReference type="AlphaFoldDB" id="A0A835VX09"/>
<evidence type="ECO:0008006" key="4">
    <source>
        <dbReference type="Google" id="ProtNLM"/>
    </source>
</evidence>
<dbReference type="CDD" id="cd14686">
    <property type="entry name" value="bZIP"/>
    <property type="match status" value="1"/>
</dbReference>